<dbReference type="EMBL" id="LJIJ01000346">
    <property type="protein sequence ID" value="ODM98532.1"/>
    <property type="molecule type" value="Genomic_DNA"/>
</dbReference>
<keyword evidence="3" id="KW-1185">Reference proteome</keyword>
<feature type="compositionally biased region" description="Low complexity" evidence="1">
    <location>
        <begin position="33"/>
        <end position="47"/>
    </location>
</feature>
<sequence>MNSLKSVVVSPFAGFYSSFLQPPKSNNREKGRSQSSGSGSHSGSFRSPRPRRPLHHQKITGLASQTRNRCRSTCFVCANCPIPILGVLRRNVQILLHEQV</sequence>
<evidence type="ECO:0000256" key="1">
    <source>
        <dbReference type="SAM" id="MobiDB-lite"/>
    </source>
</evidence>
<name>A0A1D2MZT6_ORCCI</name>
<gene>
    <name evidence="2" type="ORF">Ocin01_08161</name>
</gene>
<accession>A0A1D2MZT6</accession>
<comment type="caution">
    <text evidence="2">The sequence shown here is derived from an EMBL/GenBank/DDBJ whole genome shotgun (WGS) entry which is preliminary data.</text>
</comment>
<feature type="compositionally biased region" description="Basic residues" evidence="1">
    <location>
        <begin position="48"/>
        <end position="58"/>
    </location>
</feature>
<dbReference type="Proteomes" id="UP000094527">
    <property type="component" value="Unassembled WGS sequence"/>
</dbReference>
<evidence type="ECO:0000313" key="3">
    <source>
        <dbReference type="Proteomes" id="UP000094527"/>
    </source>
</evidence>
<dbReference type="AlphaFoldDB" id="A0A1D2MZT6"/>
<reference evidence="2 3" key="1">
    <citation type="journal article" date="2016" name="Genome Biol. Evol.">
        <title>Gene Family Evolution Reflects Adaptation to Soil Environmental Stressors in the Genome of the Collembolan Orchesella cincta.</title>
        <authorList>
            <person name="Faddeeva-Vakhrusheva A."/>
            <person name="Derks M.F."/>
            <person name="Anvar S.Y."/>
            <person name="Agamennone V."/>
            <person name="Suring W."/>
            <person name="Smit S."/>
            <person name="van Straalen N.M."/>
            <person name="Roelofs D."/>
        </authorList>
    </citation>
    <scope>NUCLEOTIDE SEQUENCE [LARGE SCALE GENOMIC DNA]</scope>
    <source>
        <tissue evidence="2">Mixed pool</tissue>
    </source>
</reference>
<organism evidence="2 3">
    <name type="scientific">Orchesella cincta</name>
    <name type="common">Springtail</name>
    <name type="synonym">Podura cincta</name>
    <dbReference type="NCBI Taxonomy" id="48709"/>
    <lineage>
        <taxon>Eukaryota</taxon>
        <taxon>Metazoa</taxon>
        <taxon>Ecdysozoa</taxon>
        <taxon>Arthropoda</taxon>
        <taxon>Hexapoda</taxon>
        <taxon>Collembola</taxon>
        <taxon>Entomobryomorpha</taxon>
        <taxon>Entomobryoidea</taxon>
        <taxon>Orchesellidae</taxon>
        <taxon>Orchesellinae</taxon>
        <taxon>Orchesella</taxon>
    </lineage>
</organism>
<evidence type="ECO:0000313" key="2">
    <source>
        <dbReference type="EMBL" id="ODM98532.1"/>
    </source>
</evidence>
<proteinExistence type="predicted"/>
<feature type="region of interest" description="Disordered" evidence="1">
    <location>
        <begin position="16"/>
        <end position="67"/>
    </location>
</feature>
<protein>
    <submittedName>
        <fullName evidence="2">Uncharacterized protein</fullName>
    </submittedName>
</protein>